<evidence type="ECO:0000256" key="3">
    <source>
        <dbReference type="ARBA" id="ARBA00023274"/>
    </source>
</evidence>
<dbReference type="HAMAP" id="MF_00294">
    <property type="entry name" value="Ribosomal_bL33"/>
    <property type="match status" value="1"/>
</dbReference>
<dbReference type="NCBIfam" id="NF001764">
    <property type="entry name" value="PRK00504.1"/>
    <property type="match status" value="1"/>
</dbReference>
<evidence type="ECO:0000256" key="2">
    <source>
        <dbReference type="ARBA" id="ARBA00022980"/>
    </source>
</evidence>
<dbReference type="GO" id="GO:0005840">
    <property type="term" value="C:ribosome"/>
    <property type="evidence" value="ECO:0007669"/>
    <property type="project" value="UniProtKB-KW"/>
</dbReference>
<proteinExistence type="inferred from homology"/>
<keyword evidence="3 5" id="KW-0687">Ribonucleoprotein</keyword>
<evidence type="ECO:0000256" key="1">
    <source>
        <dbReference type="ARBA" id="ARBA00007596"/>
    </source>
</evidence>
<keyword evidence="7" id="KW-1185">Reference proteome</keyword>
<dbReference type="SUPFAM" id="SSF57829">
    <property type="entry name" value="Zn-binding ribosomal proteins"/>
    <property type="match status" value="1"/>
</dbReference>
<dbReference type="GO" id="GO:0006412">
    <property type="term" value="P:translation"/>
    <property type="evidence" value="ECO:0007669"/>
    <property type="project" value="UniProtKB-UniRule"/>
</dbReference>
<dbReference type="InterPro" id="IPR011332">
    <property type="entry name" value="Ribosomal_zn-bd"/>
</dbReference>
<dbReference type="Gene3D" id="2.20.28.120">
    <property type="entry name" value="Ribosomal protein L33"/>
    <property type="match status" value="1"/>
</dbReference>
<dbReference type="Proteomes" id="UP000481043">
    <property type="component" value="Unassembled WGS sequence"/>
</dbReference>
<gene>
    <name evidence="5 6" type="primary">rpmG</name>
    <name evidence="6" type="ORF">G4D63_20210</name>
</gene>
<dbReference type="GO" id="GO:1990904">
    <property type="term" value="C:ribonucleoprotein complex"/>
    <property type="evidence" value="ECO:0007669"/>
    <property type="project" value="UniProtKB-KW"/>
</dbReference>
<dbReference type="GO" id="GO:0005737">
    <property type="term" value="C:cytoplasm"/>
    <property type="evidence" value="ECO:0007669"/>
    <property type="project" value="UniProtKB-ARBA"/>
</dbReference>
<dbReference type="AlphaFoldDB" id="A0A6M0QEB6"/>
<name>A0A6M0QEB6_9BACI</name>
<evidence type="ECO:0000256" key="4">
    <source>
        <dbReference type="ARBA" id="ARBA00035176"/>
    </source>
</evidence>
<evidence type="ECO:0000256" key="5">
    <source>
        <dbReference type="HAMAP-Rule" id="MF_00294"/>
    </source>
</evidence>
<keyword evidence="2 5" id="KW-0689">Ribosomal protein</keyword>
<dbReference type="InterPro" id="IPR038584">
    <property type="entry name" value="Ribosomal_bL33_sf"/>
</dbReference>
<sequence>MRKKVVLACEVCYHRNYSTMKKTDQLHRLEVNKFCKTCNAHTVHRETK</sequence>
<evidence type="ECO:0000313" key="7">
    <source>
        <dbReference type="Proteomes" id="UP000481043"/>
    </source>
</evidence>
<comment type="caution">
    <text evidence="6">The sequence shown here is derived from an EMBL/GenBank/DDBJ whole genome shotgun (WGS) entry which is preliminary data.</text>
</comment>
<organism evidence="6 7">
    <name type="scientific">Bacillus mesophilus</name>
    <dbReference type="NCBI Taxonomy" id="1808955"/>
    <lineage>
        <taxon>Bacteria</taxon>
        <taxon>Bacillati</taxon>
        <taxon>Bacillota</taxon>
        <taxon>Bacilli</taxon>
        <taxon>Bacillales</taxon>
        <taxon>Bacillaceae</taxon>
        <taxon>Bacillus</taxon>
    </lineage>
</organism>
<comment type="similarity">
    <text evidence="1 5">Belongs to the bacterial ribosomal protein bL33 family.</text>
</comment>
<dbReference type="RefSeq" id="WP_163181895.1">
    <property type="nucleotide sequence ID" value="NZ_JAAIWM010000012.1"/>
</dbReference>
<evidence type="ECO:0000313" key="6">
    <source>
        <dbReference type="EMBL" id="NEY74030.1"/>
    </source>
</evidence>
<dbReference type="NCBIfam" id="TIGR01023">
    <property type="entry name" value="rpmG_bact"/>
    <property type="match status" value="1"/>
</dbReference>
<dbReference type="EMBL" id="JAAIWM010000012">
    <property type="protein sequence ID" value="NEY74030.1"/>
    <property type="molecule type" value="Genomic_DNA"/>
</dbReference>
<dbReference type="Pfam" id="PF00471">
    <property type="entry name" value="Ribosomal_L33"/>
    <property type="match status" value="1"/>
</dbReference>
<dbReference type="InterPro" id="IPR001705">
    <property type="entry name" value="Ribosomal_bL33"/>
</dbReference>
<dbReference type="GO" id="GO:0003735">
    <property type="term" value="F:structural constituent of ribosome"/>
    <property type="evidence" value="ECO:0007669"/>
    <property type="project" value="InterPro"/>
</dbReference>
<protein>
    <recommendedName>
        <fullName evidence="4 5">Large ribosomal subunit protein bL33</fullName>
    </recommendedName>
</protein>
<accession>A0A6M0QEB6</accession>
<reference evidence="6 7" key="1">
    <citation type="submission" date="2020-02" db="EMBL/GenBank/DDBJ databases">
        <title>Bacillus aquiflavi sp. nov., isolated from yellow water of strong flavor Chinese baijiu in Yibin region of China.</title>
        <authorList>
            <person name="Xie J."/>
        </authorList>
    </citation>
    <scope>NUCLEOTIDE SEQUENCE [LARGE SCALE GENOMIC DNA]</scope>
    <source>
        <strain evidence="6 7">SA4</strain>
    </source>
</reference>